<feature type="transmembrane region" description="Helical" evidence="6">
    <location>
        <begin position="1374"/>
        <end position="1395"/>
    </location>
</feature>
<dbReference type="SUPFAM" id="SSF52540">
    <property type="entry name" value="P-loop containing nucleoside triphosphate hydrolases"/>
    <property type="match status" value="1"/>
</dbReference>
<dbReference type="PANTHER" id="PTHR36766:SF31">
    <property type="entry name" value="DISEASE RESISTANCE RPP13-LIKE PROTEIN 1"/>
    <property type="match status" value="1"/>
</dbReference>
<feature type="domain" description="Disease resistance N-terminal" evidence="9">
    <location>
        <begin position="10"/>
        <end position="104"/>
    </location>
</feature>
<accession>A0ABQ9MGX1</accession>
<feature type="domain" description="Disease resistance protein winged helix" evidence="10">
    <location>
        <begin position="430"/>
        <end position="495"/>
    </location>
</feature>
<organism evidence="12 13">
    <name type="scientific">Hevea brasiliensis</name>
    <name type="common">Para rubber tree</name>
    <name type="synonym">Siphonia brasiliensis</name>
    <dbReference type="NCBI Taxonomy" id="3981"/>
    <lineage>
        <taxon>Eukaryota</taxon>
        <taxon>Viridiplantae</taxon>
        <taxon>Streptophyta</taxon>
        <taxon>Embryophyta</taxon>
        <taxon>Tracheophyta</taxon>
        <taxon>Spermatophyta</taxon>
        <taxon>Magnoliopsida</taxon>
        <taxon>eudicotyledons</taxon>
        <taxon>Gunneridae</taxon>
        <taxon>Pentapetalae</taxon>
        <taxon>rosids</taxon>
        <taxon>fabids</taxon>
        <taxon>Malpighiales</taxon>
        <taxon>Euphorbiaceae</taxon>
        <taxon>Crotonoideae</taxon>
        <taxon>Micrandreae</taxon>
        <taxon>Hevea</taxon>
    </lineage>
</organism>
<dbReference type="Gene3D" id="3.80.10.10">
    <property type="entry name" value="Ribonuclease Inhibitor"/>
    <property type="match status" value="3"/>
</dbReference>
<dbReference type="Pfam" id="PF25019">
    <property type="entry name" value="LRR_R13L1-DRL21"/>
    <property type="match status" value="1"/>
</dbReference>
<keyword evidence="3" id="KW-0547">Nucleotide-binding</keyword>
<dbReference type="Pfam" id="PF00931">
    <property type="entry name" value="NB-ARC"/>
    <property type="match status" value="1"/>
</dbReference>
<keyword evidence="6" id="KW-1133">Transmembrane helix</keyword>
<protein>
    <recommendedName>
        <fullName evidence="14">Disease resistance RPP13-like protein 1</fullName>
    </recommendedName>
</protein>
<dbReference type="Pfam" id="PF18052">
    <property type="entry name" value="Rx_N"/>
    <property type="match status" value="1"/>
</dbReference>
<evidence type="ECO:0000256" key="6">
    <source>
        <dbReference type="SAM" id="Phobius"/>
    </source>
</evidence>
<keyword evidence="5" id="KW-0067">ATP-binding</keyword>
<evidence type="ECO:0000256" key="1">
    <source>
        <dbReference type="ARBA" id="ARBA00022614"/>
    </source>
</evidence>
<keyword evidence="7" id="KW-0732">Signal</keyword>
<evidence type="ECO:0000256" key="5">
    <source>
        <dbReference type="ARBA" id="ARBA00022840"/>
    </source>
</evidence>
<dbReference type="InterPro" id="IPR002182">
    <property type="entry name" value="NB-ARC"/>
</dbReference>
<dbReference type="Pfam" id="PF23559">
    <property type="entry name" value="WHD_DRP"/>
    <property type="match status" value="1"/>
</dbReference>
<evidence type="ECO:0000256" key="7">
    <source>
        <dbReference type="SAM" id="SignalP"/>
    </source>
</evidence>
<evidence type="ECO:0000259" key="8">
    <source>
        <dbReference type="Pfam" id="PF00931"/>
    </source>
</evidence>
<dbReference type="PRINTS" id="PR00364">
    <property type="entry name" value="DISEASERSIST"/>
</dbReference>
<dbReference type="InterPro" id="IPR056789">
    <property type="entry name" value="LRR_R13L1-DRL21"/>
</dbReference>
<evidence type="ECO:0000259" key="10">
    <source>
        <dbReference type="Pfam" id="PF23559"/>
    </source>
</evidence>
<dbReference type="InterPro" id="IPR036388">
    <property type="entry name" value="WH-like_DNA-bd_sf"/>
</dbReference>
<dbReference type="Gene3D" id="1.10.10.10">
    <property type="entry name" value="Winged helix-like DNA-binding domain superfamily/Winged helix DNA-binding domain"/>
    <property type="match status" value="1"/>
</dbReference>
<dbReference type="EMBL" id="JARPOI010000006">
    <property type="protein sequence ID" value="KAJ9179567.1"/>
    <property type="molecule type" value="Genomic_DNA"/>
</dbReference>
<dbReference type="InterPro" id="IPR042197">
    <property type="entry name" value="Apaf_helical"/>
</dbReference>
<proteinExistence type="predicted"/>
<evidence type="ECO:0000256" key="3">
    <source>
        <dbReference type="ARBA" id="ARBA00022741"/>
    </source>
</evidence>
<dbReference type="Gene3D" id="1.10.8.430">
    <property type="entry name" value="Helical domain of apoptotic protease-activating factors"/>
    <property type="match status" value="1"/>
</dbReference>
<dbReference type="PANTHER" id="PTHR36766">
    <property type="entry name" value="PLANT BROAD-SPECTRUM MILDEW RESISTANCE PROTEIN RPW8"/>
    <property type="match status" value="1"/>
</dbReference>
<dbReference type="InterPro" id="IPR041118">
    <property type="entry name" value="Rx_N"/>
</dbReference>
<feature type="chain" id="PRO_5046104757" description="Disease resistance RPP13-like protein 1" evidence="7">
    <location>
        <begin position="20"/>
        <end position="1402"/>
    </location>
</feature>
<keyword evidence="6" id="KW-0812">Transmembrane</keyword>
<evidence type="ECO:0000256" key="2">
    <source>
        <dbReference type="ARBA" id="ARBA00022737"/>
    </source>
</evidence>
<keyword evidence="6" id="KW-0472">Membrane</keyword>
<comment type="caution">
    <text evidence="12">The sequence shown here is derived from an EMBL/GenBank/DDBJ whole genome shotgun (WGS) entry which is preliminary data.</text>
</comment>
<dbReference type="InterPro" id="IPR058922">
    <property type="entry name" value="WHD_DRP"/>
</dbReference>
<keyword evidence="2" id="KW-0677">Repeat</keyword>
<gene>
    <name evidence="12" type="ORF">P3X46_011342</name>
</gene>
<evidence type="ECO:0008006" key="14">
    <source>
        <dbReference type="Google" id="ProtNLM"/>
    </source>
</evidence>
<evidence type="ECO:0000259" key="9">
    <source>
        <dbReference type="Pfam" id="PF18052"/>
    </source>
</evidence>
<dbReference type="Gene3D" id="3.40.50.300">
    <property type="entry name" value="P-loop containing nucleotide triphosphate hydrolases"/>
    <property type="match status" value="1"/>
</dbReference>
<dbReference type="InterPro" id="IPR032675">
    <property type="entry name" value="LRR_dom_sf"/>
</dbReference>
<keyword evidence="4" id="KW-0611">Plant defense</keyword>
<dbReference type="SUPFAM" id="SSF52058">
    <property type="entry name" value="L domain-like"/>
    <property type="match status" value="2"/>
</dbReference>
<dbReference type="Gene3D" id="1.20.5.4130">
    <property type="match status" value="1"/>
</dbReference>
<evidence type="ECO:0000313" key="12">
    <source>
        <dbReference type="EMBL" id="KAJ9179567.1"/>
    </source>
</evidence>
<evidence type="ECO:0000256" key="4">
    <source>
        <dbReference type="ARBA" id="ARBA00022821"/>
    </source>
</evidence>
<dbReference type="InterPro" id="IPR027417">
    <property type="entry name" value="P-loop_NTPase"/>
</dbReference>
<feature type="domain" description="R13L1/DRL21-like LRR repeat region" evidence="11">
    <location>
        <begin position="685"/>
        <end position="804"/>
    </location>
</feature>
<keyword evidence="1" id="KW-0433">Leucine-rich repeat</keyword>
<evidence type="ECO:0000313" key="13">
    <source>
        <dbReference type="Proteomes" id="UP001174677"/>
    </source>
</evidence>
<keyword evidence="13" id="KW-1185">Reference proteome</keyword>
<name>A0ABQ9MGX1_HEVBR</name>
<sequence>MAGALVGGAFLSAFLQVLFDRIGSREVLDFFRGRKLNDGLLNKLNLTLNSVNGVLDDAEEKQITRPNVKIWVDELKDAVYDAEDLLDEIAYEVLRTKLEAAPVSRRQKVRNFFSCYNPFKKGVEAKLEEIVERLENLVKQKDVLGLIESAAERPPPLQNAATTSLVDESGVYGRKGDKEAIMKLLQSDNTSGKDLDVISIVGMGGLGKTTLAQLVYNDNRADHLFDLKAWVCVSKEFNIPKITKDILEEVTGKTCEIENPNRLQLELKKTMIGKKVLIVLDDVWNDKITPWEDLLKPLKFVAQGSKIIVTTRNESVAVLVCTLPIHHLKELTYDDCWSLFAKYAFDDSNVDAYPNLEEIGREIVKKCKGLPLAAKTLGSLLHSKRDVEEWEKISRSDIWNLPNDDILPVLRLSYYCLPSHLKRCFAYCAIFPKDYEFKKEELVFLWMAEGFLAGGPELENAGSDFFSDLVSRSFFQRSSDDQSHFVMHDLKNDLAKSVSGEFCFRLNSNNSSSITRRTRHLSYARTEHDGSKKFEAVYEAEVLRTFLPIDWSKWWWPKCIDNEVMHDLLPKLKRLRVLSLSQYHNIIELPDSFGKMKHLRYLDLSGTPIKRLPESVNSCYSLQTLILYKCKDFEGLPTNMSRLVNLCHLDIRKTKLKEMPKLMSKLTRLQKLTDFIVGEQSGSSIKELGELQHLRGKLCIWNLQNVVEAEDALQANLKDKKHLKKLKLRWAGNMGNSLHVLEQLKPHKNIECLSIIGYESAGFPSWVGEAFFSNIVSLRLDGCINCSSLPPLGQLTSLKELGIIALDKVVTVSDEFYGSCTSVKKPFGCLEILRFERMEQWCEWFSYKDEDEGKAFPLLRELYMRECPKLMRVLPSHLPSLTTLEIEGCQQLMTSLPRAPTVVRMELKDESHDLLLKKLPSGMHCLIASHFHSLDSLLKKVEQMGCYSTTLEEIGIENCESLERFPLEMFPKLKRLDISGCPNLKYLFAPITAFEDCISVLEERMPASYLTRLCLRACPNLAGALPSYFPFLTTLVIIGCQRLMVSLPKAPTIITMELRDDSREVELEELPSGLHRLSVDRFDYPYPLLEGVEQADGLSTTLEAIEIRNYDSLECLPLNFFPTLKRLNVYKCPNLVSLCATEAIYGHFTFLSSLEIWKCPNLVSFPKGGLSAPNLAWLLLWDCENLKSLPECMHSLLPSLVNLKISHCPELQSFPDGGLPSRLESLEIISCDKLIAGCLEWNLQLLPSLSHFCIGECKGLKSFPKELLLPSTLTSLKIVDLQSLEYLDDNGLQHLSSLRQLQLRNCPNLRAMPREGLLSSLASLSIWSCPWLELRCQPEKGEDWPKISHIPNIQLSVSSFVYHSAGTISCKFQYFLSSFICLPFLILPALLMLVLDHFFFFT</sequence>
<feature type="signal peptide" evidence="7">
    <location>
        <begin position="1"/>
        <end position="19"/>
    </location>
</feature>
<evidence type="ECO:0000259" key="11">
    <source>
        <dbReference type="Pfam" id="PF25019"/>
    </source>
</evidence>
<dbReference type="Proteomes" id="UP001174677">
    <property type="component" value="Chromosome 6"/>
</dbReference>
<feature type="domain" description="NB-ARC" evidence="8">
    <location>
        <begin position="178"/>
        <end position="347"/>
    </location>
</feature>
<reference evidence="12" key="1">
    <citation type="journal article" date="2023" name="Plant Biotechnol. J.">
        <title>Chromosome-level wild Hevea brasiliensis genome provides new tools for genomic-assisted breeding and valuable loci to elevate rubber yield.</title>
        <authorList>
            <person name="Cheng H."/>
            <person name="Song X."/>
            <person name="Hu Y."/>
            <person name="Wu T."/>
            <person name="Yang Q."/>
            <person name="An Z."/>
            <person name="Feng S."/>
            <person name="Deng Z."/>
            <person name="Wu W."/>
            <person name="Zeng X."/>
            <person name="Tu M."/>
            <person name="Wang X."/>
            <person name="Huang H."/>
        </authorList>
    </citation>
    <scope>NUCLEOTIDE SEQUENCE</scope>
    <source>
        <strain evidence="12">MT/VB/25A 57/8</strain>
    </source>
</reference>